<dbReference type="RefSeq" id="WP_135105914.1">
    <property type="nucleotide sequence ID" value="NZ_JADGKW010000004.1"/>
</dbReference>
<keyword evidence="1" id="KW-0812">Transmembrane</keyword>
<organism evidence="2 3">
    <name type="scientific">Dysgonomonas mossii</name>
    <dbReference type="NCBI Taxonomy" id="163665"/>
    <lineage>
        <taxon>Bacteria</taxon>
        <taxon>Pseudomonadati</taxon>
        <taxon>Bacteroidota</taxon>
        <taxon>Bacteroidia</taxon>
        <taxon>Bacteroidales</taxon>
        <taxon>Dysgonomonadaceae</taxon>
        <taxon>Dysgonomonas</taxon>
    </lineage>
</organism>
<protein>
    <submittedName>
        <fullName evidence="2">Uncharacterized protein</fullName>
    </submittedName>
</protein>
<keyword evidence="1" id="KW-0472">Membrane</keyword>
<sequence length="126" mass="14602">MSNTNQKKNFLIRYGISIILVFLILIAIAISKKIPVSQNVNIEVVKTNMASYLGIMQIPIKPKQINHQDSIILNIENKSITFRVDSIDESFKILYLYNNNEEKLPDVFNAKLKGEDKKLWDIIFIY</sequence>
<accession>A0A4Y9ILV1</accession>
<evidence type="ECO:0000313" key="3">
    <source>
        <dbReference type="Proteomes" id="UP000298285"/>
    </source>
</evidence>
<dbReference type="AlphaFoldDB" id="A0A4Y9ILV1"/>
<dbReference type="EMBL" id="SPPK01000004">
    <property type="protein sequence ID" value="TFU88685.1"/>
    <property type="molecule type" value="Genomic_DNA"/>
</dbReference>
<evidence type="ECO:0000256" key="1">
    <source>
        <dbReference type="SAM" id="Phobius"/>
    </source>
</evidence>
<keyword evidence="1" id="KW-1133">Transmembrane helix</keyword>
<reference evidence="2 3" key="1">
    <citation type="submission" date="2019-03" db="EMBL/GenBank/DDBJ databases">
        <title>Diversity of the mouse oral microbiome.</title>
        <authorList>
            <person name="Joseph S."/>
            <person name="Aduse-Opoku J."/>
            <person name="Curtis M."/>
            <person name="Wade W."/>
            <person name="Hashim A."/>
        </authorList>
    </citation>
    <scope>NUCLEOTIDE SEQUENCE [LARGE SCALE GENOMIC DNA]</scope>
    <source>
        <strain evidence="2 3">P11</strain>
    </source>
</reference>
<dbReference type="Proteomes" id="UP000298285">
    <property type="component" value="Unassembled WGS sequence"/>
</dbReference>
<evidence type="ECO:0000313" key="2">
    <source>
        <dbReference type="EMBL" id="TFU88685.1"/>
    </source>
</evidence>
<comment type="caution">
    <text evidence="2">The sequence shown here is derived from an EMBL/GenBank/DDBJ whole genome shotgun (WGS) entry which is preliminary data.</text>
</comment>
<proteinExistence type="predicted"/>
<feature type="transmembrane region" description="Helical" evidence="1">
    <location>
        <begin position="12"/>
        <end position="30"/>
    </location>
</feature>
<name>A0A4Y9ILV1_9BACT</name>
<gene>
    <name evidence="2" type="ORF">E4T88_12480</name>
</gene>